<dbReference type="AlphaFoldDB" id="A0A0F7VLF8"/>
<evidence type="ECO:0000313" key="2">
    <source>
        <dbReference type="Proteomes" id="UP000035016"/>
    </source>
</evidence>
<protein>
    <submittedName>
        <fullName evidence="1">Phytoene Synthase</fullName>
    </submittedName>
</protein>
<name>A0A0F7VLF8_STRLW</name>
<proteinExistence type="predicted"/>
<dbReference type="KEGG" id="sle:sle_09110"/>
<gene>
    <name evidence="1" type="primary">sle_09110</name>
</gene>
<dbReference type="Gene3D" id="1.10.600.10">
    <property type="entry name" value="Farnesyl Diphosphate Synthase"/>
    <property type="match status" value="1"/>
</dbReference>
<sequence>MSALGLPLRRLLDQIPLWHRALDRAGVPGELRGDYTAAAGMVARRYPPGYPGVRLALPPAWQPHIFAVGAVAIHTDCLVDVPVDQCDPQAFHTWAEQVRQGLATGRAEQPILRAFLHTVNACSVDHADVHACLAGQAGRLGVRGYATEQDHNDNTDRSNMPLIRILSAACGVPMHPRNELAVRLTADAAQRWDDLADLADDLRNGLLTIPETDLLRFHVTRADLEAGKDTPEVRDLLTHACAKARAVLHAAQAALDDADPAVQFVCRPQLMILFQAMGGLERRGAGLLRPSLLWHFRPTTTHLADGILRTLQHRLQLI</sequence>
<accession>A0A0F7VLF8</accession>
<reference evidence="1 2" key="1">
    <citation type="submission" date="2015-02" db="EMBL/GenBank/DDBJ databases">
        <authorList>
            <person name="Gomez-Escribano P.J."/>
        </authorList>
    </citation>
    <scope>NUCLEOTIDE SEQUENCE [LARGE SCALE GENOMIC DNA]</scope>
    <source>
        <strain evidence="2">C34 (DSM 42122 / NRRL B-24963)</strain>
    </source>
</reference>
<dbReference type="Pfam" id="PF00494">
    <property type="entry name" value="SQS_PSY"/>
    <property type="match status" value="1"/>
</dbReference>
<evidence type="ECO:0000313" key="1">
    <source>
        <dbReference type="EMBL" id="CQR60374.1"/>
    </source>
</evidence>
<dbReference type="Proteomes" id="UP000035016">
    <property type="component" value="Chromosome Chromosome"/>
</dbReference>
<dbReference type="InterPro" id="IPR002060">
    <property type="entry name" value="Squ/phyt_synthse"/>
</dbReference>
<dbReference type="InterPro" id="IPR008949">
    <property type="entry name" value="Isoprenoid_synthase_dom_sf"/>
</dbReference>
<dbReference type="SUPFAM" id="SSF48576">
    <property type="entry name" value="Terpenoid synthases"/>
    <property type="match status" value="1"/>
</dbReference>
<organism evidence="1 2">
    <name type="scientific">Streptomyces leeuwenhoekii</name>
    <dbReference type="NCBI Taxonomy" id="1437453"/>
    <lineage>
        <taxon>Bacteria</taxon>
        <taxon>Bacillati</taxon>
        <taxon>Actinomycetota</taxon>
        <taxon>Actinomycetes</taxon>
        <taxon>Kitasatosporales</taxon>
        <taxon>Streptomycetaceae</taxon>
        <taxon>Streptomyces</taxon>
    </lineage>
</organism>
<dbReference type="EMBL" id="LN831790">
    <property type="protein sequence ID" value="CQR60374.1"/>
    <property type="molecule type" value="Genomic_DNA"/>
</dbReference>